<comment type="caution">
    <text evidence="1">The sequence shown here is derived from an EMBL/GenBank/DDBJ whole genome shotgun (WGS) entry which is preliminary data.</text>
</comment>
<accession>A0A5B0QI70</accession>
<dbReference type="EMBL" id="VSWC01000015">
    <property type="protein sequence ID" value="KAA1112842.1"/>
    <property type="molecule type" value="Genomic_DNA"/>
</dbReference>
<evidence type="ECO:0000313" key="1">
    <source>
        <dbReference type="EMBL" id="KAA1112842.1"/>
    </source>
</evidence>
<sequence>MVSQSSVSFSTERFVEFGKDWSIELELQGRPGRQLESNAWPAGYIRSLLKSSDNRFSV</sequence>
<organism evidence="1 2">
    <name type="scientific">Puccinia graminis f. sp. tritici</name>
    <dbReference type="NCBI Taxonomy" id="56615"/>
    <lineage>
        <taxon>Eukaryota</taxon>
        <taxon>Fungi</taxon>
        <taxon>Dikarya</taxon>
        <taxon>Basidiomycota</taxon>
        <taxon>Pucciniomycotina</taxon>
        <taxon>Pucciniomycetes</taxon>
        <taxon>Pucciniales</taxon>
        <taxon>Pucciniaceae</taxon>
        <taxon>Puccinia</taxon>
    </lineage>
</organism>
<name>A0A5B0QI70_PUCGR</name>
<keyword evidence="2" id="KW-1185">Reference proteome</keyword>
<reference evidence="1 2" key="1">
    <citation type="submission" date="2019-05" db="EMBL/GenBank/DDBJ databases">
        <title>Emergence of the Ug99 lineage of the wheat stem rust pathogen through somatic hybridization.</title>
        <authorList>
            <person name="Li F."/>
            <person name="Upadhyaya N.M."/>
            <person name="Sperschneider J."/>
            <person name="Matny O."/>
            <person name="Nguyen-Phuc H."/>
            <person name="Mago R."/>
            <person name="Raley C."/>
            <person name="Miller M.E."/>
            <person name="Silverstein K.A.T."/>
            <person name="Henningsen E."/>
            <person name="Hirsch C.D."/>
            <person name="Visser B."/>
            <person name="Pretorius Z.A."/>
            <person name="Steffenson B.J."/>
            <person name="Schwessinger B."/>
            <person name="Dodds P.N."/>
            <person name="Figueroa M."/>
        </authorList>
    </citation>
    <scope>NUCLEOTIDE SEQUENCE [LARGE SCALE GENOMIC DNA]</scope>
    <source>
        <strain evidence="1">21-0</strain>
    </source>
</reference>
<dbReference type="Proteomes" id="UP000324748">
    <property type="component" value="Unassembled WGS sequence"/>
</dbReference>
<proteinExistence type="predicted"/>
<protein>
    <submittedName>
        <fullName evidence="1">Uncharacterized protein</fullName>
    </submittedName>
</protein>
<dbReference type="AlphaFoldDB" id="A0A5B0QI70"/>
<evidence type="ECO:0000313" key="2">
    <source>
        <dbReference type="Proteomes" id="UP000324748"/>
    </source>
</evidence>
<gene>
    <name evidence="1" type="ORF">PGT21_012493</name>
</gene>